<feature type="signal peptide" evidence="1">
    <location>
        <begin position="1"/>
        <end position="20"/>
    </location>
</feature>
<keyword evidence="3" id="KW-1185">Reference proteome</keyword>
<protein>
    <submittedName>
        <fullName evidence="2">Uncharacterized protein</fullName>
    </submittedName>
</protein>
<accession>A0A0G4EGS4</accession>
<dbReference type="PhylomeDB" id="A0A0G4EGS4"/>
<name>A0A0G4EGS4_VITBC</name>
<dbReference type="Pfam" id="PF07712">
    <property type="entry name" value="SURNod19"/>
    <property type="match status" value="2"/>
</dbReference>
<dbReference type="Proteomes" id="UP000041254">
    <property type="component" value="Unassembled WGS sequence"/>
</dbReference>
<feature type="chain" id="PRO_5005187748" evidence="1">
    <location>
        <begin position="21"/>
        <end position="459"/>
    </location>
</feature>
<dbReference type="VEuPathDB" id="CryptoDB:Vbra_11987"/>
<dbReference type="EMBL" id="CDMY01000235">
    <property type="protein sequence ID" value="CEL95664.1"/>
    <property type="molecule type" value="Genomic_DNA"/>
</dbReference>
<dbReference type="AlphaFoldDB" id="A0A0G4EGS4"/>
<dbReference type="STRING" id="1169540.A0A0G4EGS4"/>
<keyword evidence="1" id="KW-0732">Signal</keyword>
<dbReference type="InParanoid" id="A0A0G4EGS4"/>
<sequence>MMSLSFSLISLLCVLCGAAAFDLDSFARFVPTESSSSDVKLSFSHQQTTQLTDSDEREATFVSSLFPLFPGDVLNTYPFDVPIPFPQQPMAIRSLWGEIVDDENVSVPLDEVYTHHWFLTYTMPGDDSRNLTRAMTRALAVGAESRGTPIVSLSAPFAFTTTGEESWWLNMHLLRTDNVTNVPACIQCRCAPDGRHGSLSCCQDGTHCHTSFDPFVTASDSDFFDDPAHCPDCNSNTEDIFGPPIRNFIPRPAAKYYRVRYTVRYGEVTPDVKPVRANMGIDIVKGKQEYNVFPCARKESAALAPLAAMKQRRLLLSGEDSECVDTKRATVVVNQPFHLINVRSHLHVGAISASLAGVREEWQCDLRAIYGTTPRKAGDELGYVTGITQCYYGEGERMLQRGDLLRATVHYRRDKHYAGVMGAVLLVGYYPGDTAASTSWEFSVTQVSYVNETDSDVRV</sequence>
<reference evidence="2 3" key="1">
    <citation type="submission" date="2014-11" db="EMBL/GenBank/DDBJ databases">
        <authorList>
            <person name="Zhu J."/>
            <person name="Qi W."/>
            <person name="Song R."/>
        </authorList>
    </citation>
    <scope>NUCLEOTIDE SEQUENCE [LARGE SCALE GENOMIC DNA]</scope>
</reference>
<organism evidence="2 3">
    <name type="scientific">Vitrella brassicaformis (strain CCMP3155)</name>
    <dbReference type="NCBI Taxonomy" id="1169540"/>
    <lineage>
        <taxon>Eukaryota</taxon>
        <taxon>Sar</taxon>
        <taxon>Alveolata</taxon>
        <taxon>Colpodellida</taxon>
        <taxon>Vitrellaceae</taxon>
        <taxon>Vitrella</taxon>
    </lineage>
</organism>
<dbReference type="InterPro" id="IPR011692">
    <property type="entry name" value="Stress_up-reg_Nod19"/>
</dbReference>
<proteinExistence type="predicted"/>
<dbReference type="PANTHER" id="PTHR33390">
    <property type="entry name" value="STRESS UP-REGULATED NOD 19 PROTEIN"/>
    <property type="match status" value="1"/>
</dbReference>
<evidence type="ECO:0000313" key="3">
    <source>
        <dbReference type="Proteomes" id="UP000041254"/>
    </source>
</evidence>
<gene>
    <name evidence="2" type="ORF">Vbra_11987</name>
</gene>
<evidence type="ECO:0000313" key="2">
    <source>
        <dbReference type="EMBL" id="CEL95664.1"/>
    </source>
</evidence>
<dbReference type="OrthoDB" id="1923469at2759"/>
<evidence type="ECO:0000256" key="1">
    <source>
        <dbReference type="SAM" id="SignalP"/>
    </source>
</evidence>
<dbReference type="PANTHER" id="PTHR33390:SF1">
    <property type="entry name" value="STRESS UP-REGULATED NOD 19 PROTEIN"/>
    <property type="match status" value="1"/>
</dbReference>